<sequence>MQMRRKGVLTLVLAALVLGTMSVEAGFNLGSLKLPQINLPGEEAGDSKQGASVRKDSKVFTFKGHIFVKGQDGERKPLEGVILYGPAVGAYTDNYDGIELKSVDGHTLSIEGGDAVEVARTDARGYFEVTVDFSKGLYYDIIFSKEGYGAGYFSRLTMPDLGNIMDIERGEDLRYTLRPGKGKFVPHRMGRS</sequence>
<gene>
    <name evidence="1" type="ORF">GCWU000321_00678</name>
</gene>
<keyword evidence="2" id="KW-1185">Reference proteome</keyword>
<dbReference type="EMBL" id="ACIM02000001">
    <property type="protein sequence ID" value="EEW96712.1"/>
    <property type="molecule type" value="Genomic_DNA"/>
</dbReference>
<reference evidence="1" key="1">
    <citation type="submission" date="2009-09" db="EMBL/GenBank/DDBJ databases">
        <authorList>
            <person name="Weinstock G."/>
            <person name="Sodergren E."/>
            <person name="Clifton S."/>
            <person name="Fulton L."/>
            <person name="Fulton B."/>
            <person name="Courtney L."/>
            <person name="Fronick C."/>
            <person name="Harrison M."/>
            <person name="Strong C."/>
            <person name="Farmer C."/>
            <person name="Delahaunty K."/>
            <person name="Markovic C."/>
            <person name="Hall O."/>
            <person name="Minx P."/>
            <person name="Tomlinson C."/>
            <person name="Mitreva M."/>
            <person name="Nelson J."/>
            <person name="Hou S."/>
            <person name="Wollam A."/>
            <person name="Pepin K.H."/>
            <person name="Johnson M."/>
            <person name="Bhonagiri V."/>
            <person name="Nash W.E."/>
            <person name="Warren W."/>
            <person name="Chinwalla A."/>
            <person name="Mardis E.R."/>
            <person name="Wilson R.K."/>
        </authorList>
    </citation>
    <scope>NUCLEOTIDE SEQUENCE [LARGE SCALE GENOMIC DNA]</scope>
    <source>
        <strain evidence="1">DSM 15470</strain>
    </source>
</reference>
<dbReference type="HOGENOM" id="CLU_1413170_0_0_9"/>
<proteinExistence type="predicted"/>
<dbReference type="Proteomes" id="UP000004736">
    <property type="component" value="Unassembled WGS sequence"/>
</dbReference>
<comment type="caution">
    <text evidence="1">The sequence shown here is derived from an EMBL/GenBank/DDBJ whole genome shotgun (WGS) entry which is preliminary data.</text>
</comment>
<dbReference type="AlphaFoldDB" id="C9LMC6"/>
<evidence type="ECO:0000313" key="2">
    <source>
        <dbReference type="Proteomes" id="UP000004736"/>
    </source>
</evidence>
<organism evidence="1 2">
    <name type="scientific">Dialister invisus DSM 15470</name>
    <dbReference type="NCBI Taxonomy" id="592028"/>
    <lineage>
        <taxon>Bacteria</taxon>
        <taxon>Bacillati</taxon>
        <taxon>Bacillota</taxon>
        <taxon>Negativicutes</taxon>
        <taxon>Veillonellales</taxon>
        <taxon>Veillonellaceae</taxon>
        <taxon>Dialister</taxon>
    </lineage>
</organism>
<evidence type="ECO:0000313" key="1">
    <source>
        <dbReference type="EMBL" id="EEW96712.1"/>
    </source>
</evidence>
<protein>
    <submittedName>
        <fullName evidence="1">Uncharacterized protein</fullName>
    </submittedName>
</protein>
<name>C9LMC6_9FIRM</name>
<accession>C9LMC6</accession>